<feature type="domain" description="Citrate transporter-like" evidence="12">
    <location>
        <begin position="54"/>
        <end position="432"/>
    </location>
</feature>
<keyword evidence="9" id="KW-0739">Sodium transport</keyword>
<evidence type="ECO:0000256" key="4">
    <source>
        <dbReference type="ARBA" id="ARBA00022692"/>
    </source>
</evidence>
<feature type="transmembrane region" description="Helical" evidence="11">
    <location>
        <begin position="287"/>
        <end position="305"/>
    </location>
</feature>
<comment type="similarity">
    <text evidence="10">Belongs to the NhaD Na(+)/H(+) (TC 2.A.62) antiporter family.</text>
</comment>
<evidence type="ECO:0000259" key="12">
    <source>
        <dbReference type="Pfam" id="PF03600"/>
    </source>
</evidence>
<evidence type="ECO:0000256" key="6">
    <source>
        <dbReference type="ARBA" id="ARBA00023053"/>
    </source>
</evidence>
<organism evidence="13 14">
    <name type="scientific">Methylobacter tundripaludum</name>
    <dbReference type="NCBI Taxonomy" id="173365"/>
    <lineage>
        <taxon>Bacteria</taxon>
        <taxon>Pseudomonadati</taxon>
        <taxon>Pseudomonadota</taxon>
        <taxon>Gammaproteobacteria</taxon>
        <taxon>Methylococcales</taxon>
        <taxon>Methylococcaceae</taxon>
        <taxon>Methylobacter</taxon>
    </lineage>
</organism>
<dbReference type="GO" id="GO:0006814">
    <property type="term" value="P:sodium ion transport"/>
    <property type="evidence" value="ECO:0007669"/>
    <property type="project" value="UniProtKB-KW"/>
</dbReference>
<dbReference type="GO" id="GO:0015297">
    <property type="term" value="F:antiporter activity"/>
    <property type="evidence" value="ECO:0007669"/>
    <property type="project" value="UniProtKB-KW"/>
</dbReference>
<feature type="transmembrane region" description="Helical" evidence="11">
    <location>
        <begin position="358"/>
        <end position="379"/>
    </location>
</feature>
<evidence type="ECO:0000313" key="13">
    <source>
        <dbReference type="EMBL" id="PPK78018.1"/>
    </source>
</evidence>
<name>A0A2S6HKK3_9GAMM</name>
<evidence type="ECO:0000256" key="5">
    <source>
        <dbReference type="ARBA" id="ARBA00022989"/>
    </source>
</evidence>
<feature type="transmembrane region" description="Helical" evidence="11">
    <location>
        <begin position="144"/>
        <end position="175"/>
    </location>
</feature>
<dbReference type="InterPro" id="IPR004680">
    <property type="entry name" value="Cit_transptr-like_dom"/>
</dbReference>
<accession>A0A2S6HKK3</accession>
<keyword evidence="5 11" id="KW-1133">Transmembrane helix</keyword>
<sequence>MRCSLRLLGIAALLLPTLGVAGVETATPALQRLDLTHHWVGYFSLAVMVAAYVAATFEEATELRKSKPMLLAATLIWFAIVFTYQQRGLDQLAVTAFKSNLQTYIELLLFIMVSMTYLNAMKDMQIFDALKVWLVSRHFSYRQLFWITGWLVFSISSIINGLTAGLLMGAVVVAVGKDSPRFVSLACINIVVATNAGGSFSPLGGISTLFVWQHGVLAFTEFFKLFIPCLVNFLIPAAAMHFAVPKDKPTIEAGEVHLPRGAKRIIFLFGVTIGLAVTFDMTLHLPAAAGMMAGLSLLQFFYYYLQKSTDSHPQKASEFDLSLNSDEINSSILEAQRLEAIRLDIFEKVGRLEWDTLLFFYGAMMGIGGLGYIGYLDAISKIVYGQLSPTLANISIGLSSAFVDNGTLMFAVLTMHPDIPQGQWLLLTLTLGVGGSLLAIGSAPGIGLLGQAKGQYTFSSHLKWFPVILLSYFVSIGVHFLVNAQSF</sequence>
<evidence type="ECO:0000256" key="7">
    <source>
        <dbReference type="ARBA" id="ARBA00023065"/>
    </source>
</evidence>
<feature type="transmembrane region" description="Helical" evidence="11">
    <location>
        <begin position="424"/>
        <end position="444"/>
    </location>
</feature>
<keyword evidence="7" id="KW-0406">Ion transport</keyword>
<dbReference type="PANTHER" id="PTHR43269">
    <property type="entry name" value="SODIUM/PROTON ANTIPORTER 1-RELATED"/>
    <property type="match status" value="1"/>
</dbReference>
<feature type="transmembrane region" description="Helical" evidence="11">
    <location>
        <begin position="391"/>
        <end position="412"/>
    </location>
</feature>
<evidence type="ECO:0000256" key="9">
    <source>
        <dbReference type="ARBA" id="ARBA00023201"/>
    </source>
</evidence>
<evidence type="ECO:0000256" key="1">
    <source>
        <dbReference type="ARBA" id="ARBA00004141"/>
    </source>
</evidence>
<dbReference type="EMBL" id="PTIZ01000001">
    <property type="protein sequence ID" value="PPK78018.1"/>
    <property type="molecule type" value="Genomic_DNA"/>
</dbReference>
<feature type="transmembrane region" description="Helical" evidence="11">
    <location>
        <begin position="38"/>
        <end position="57"/>
    </location>
</feature>
<protein>
    <submittedName>
        <fullName evidence="13">Sodium/proton antiporter (NhaD family)</fullName>
    </submittedName>
</protein>
<evidence type="ECO:0000256" key="10">
    <source>
        <dbReference type="ARBA" id="ARBA00025753"/>
    </source>
</evidence>
<evidence type="ECO:0000256" key="8">
    <source>
        <dbReference type="ARBA" id="ARBA00023136"/>
    </source>
</evidence>
<keyword evidence="3" id="KW-0050">Antiport</keyword>
<feature type="transmembrane region" description="Helical" evidence="11">
    <location>
        <begin position="69"/>
        <end position="86"/>
    </location>
</feature>
<dbReference type="PANTHER" id="PTHR43269:SF2">
    <property type="entry name" value="SODIUM_PROTON ANTIPORTER 1-RELATED"/>
    <property type="match status" value="1"/>
</dbReference>
<proteinExistence type="inferred from homology"/>
<dbReference type="InterPro" id="IPR045016">
    <property type="entry name" value="NhaD-like"/>
</dbReference>
<evidence type="ECO:0000256" key="3">
    <source>
        <dbReference type="ARBA" id="ARBA00022449"/>
    </source>
</evidence>
<dbReference type="RefSeq" id="WP_104427406.1">
    <property type="nucleotide sequence ID" value="NZ_PTIZ01000001.1"/>
</dbReference>
<keyword evidence="8 11" id="KW-0472">Membrane</keyword>
<dbReference type="GO" id="GO:0016020">
    <property type="term" value="C:membrane"/>
    <property type="evidence" value="ECO:0007669"/>
    <property type="project" value="UniProtKB-SubCell"/>
</dbReference>
<gene>
    <name evidence="13" type="ORF">B0F87_101400</name>
</gene>
<reference evidence="13 14" key="1">
    <citation type="submission" date="2018-02" db="EMBL/GenBank/DDBJ databases">
        <title>Subsurface microbial communities from deep shales in Ohio and West Virginia, USA.</title>
        <authorList>
            <person name="Wrighton K."/>
        </authorList>
    </citation>
    <scope>NUCLEOTIDE SEQUENCE [LARGE SCALE GENOMIC DNA]</scope>
    <source>
        <strain evidence="13 14">OWC-DMM</strain>
    </source>
</reference>
<evidence type="ECO:0000256" key="2">
    <source>
        <dbReference type="ARBA" id="ARBA00022448"/>
    </source>
</evidence>
<feature type="transmembrane region" description="Helical" evidence="11">
    <location>
        <begin position="101"/>
        <end position="120"/>
    </location>
</feature>
<feature type="transmembrane region" description="Helical" evidence="11">
    <location>
        <begin position="464"/>
        <end position="482"/>
    </location>
</feature>
<feature type="transmembrane region" description="Helical" evidence="11">
    <location>
        <begin position="225"/>
        <end position="244"/>
    </location>
</feature>
<keyword evidence="2" id="KW-0813">Transport</keyword>
<comment type="caution">
    <text evidence="13">The sequence shown here is derived from an EMBL/GenBank/DDBJ whole genome shotgun (WGS) entry which is preliminary data.</text>
</comment>
<dbReference type="NCBIfam" id="NF038006">
    <property type="entry name" value="NhaD_1"/>
    <property type="match status" value="1"/>
</dbReference>
<comment type="subcellular location">
    <subcellularLocation>
        <location evidence="1">Membrane</location>
        <topology evidence="1">Multi-pass membrane protein</topology>
    </subcellularLocation>
</comment>
<dbReference type="Pfam" id="PF03600">
    <property type="entry name" value="CitMHS"/>
    <property type="match status" value="1"/>
</dbReference>
<evidence type="ECO:0000313" key="14">
    <source>
        <dbReference type="Proteomes" id="UP000240010"/>
    </source>
</evidence>
<dbReference type="AlphaFoldDB" id="A0A2S6HKK3"/>
<dbReference type="Proteomes" id="UP000240010">
    <property type="component" value="Unassembled WGS sequence"/>
</dbReference>
<evidence type="ECO:0000256" key="11">
    <source>
        <dbReference type="SAM" id="Phobius"/>
    </source>
</evidence>
<keyword evidence="6" id="KW-0915">Sodium</keyword>
<keyword evidence="4 11" id="KW-0812">Transmembrane</keyword>